<gene>
    <name evidence="1" type="ORF">T265_12284</name>
</gene>
<dbReference type="RefSeq" id="XP_009177846.1">
    <property type="nucleotide sequence ID" value="XM_009179582.1"/>
</dbReference>
<dbReference type="AlphaFoldDB" id="A0A074YYX9"/>
<dbReference type="Proteomes" id="UP000054324">
    <property type="component" value="Unassembled WGS sequence"/>
</dbReference>
<dbReference type="KEGG" id="ovi:T265_12284"/>
<protein>
    <submittedName>
        <fullName evidence="1">Uncharacterized protein</fullName>
    </submittedName>
</protein>
<evidence type="ECO:0000313" key="2">
    <source>
        <dbReference type="Proteomes" id="UP000054324"/>
    </source>
</evidence>
<evidence type="ECO:0000313" key="1">
    <source>
        <dbReference type="EMBL" id="KER18407.1"/>
    </source>
</evidence>
<name>A0A074YYX9_OPIVI</name>
<sequence length="74" mass="8505">MPPDNWATLKPQIEYLLSPAFDNRKLKEMTEDIDRIMNEMIPNIAWVPFIDARFFRPSTEAFTSAASSQDTALV</sequence>
<dbReference type="EMBL" id="KL601724">
    <property type="protein sequence ID" value="KER18407.1"/>
    <property type="molecule type" value="Genomic_DNA"/>
</dbReference>
<accession>A0A074YYX9</accession>
<keyword evidence="2" id="KW-1185">Reference proteome</keyword>
<proteinExistence type="predicted"/>
<organism evidence="1 2">
    <name type="scientific">Opisthorchis viverrini</name>
    <name type="common">Southeast Asian liver fluke</name>
    <dbReference type="NCBI Taxonomy" id="6198"/>
    <lineage>
        <taxon>Eukaryota</taxon>
        <taxon>Metazoa</taxon>
        <taxon>Spiralia</taxon>
        <taxon>Lophotrochozoa</taxon>
        <taxon>Platyhelminthes</taxon>
        <taxon>Trematoda</taxon>
        <taxon>Digenea</taxon>
        <taxon>Opisthorchiida</taxon>
        <taxon>Opisthorchiata</taxon>
        <taxon>Opisthorchiidae</taxon>
        <taxon>Opisthorchis</taxon>
    </lineage>
</organism>
<dbReference type="GeneID" id="20326452"/>
<dbReference type="CTD" id="20326452"/>
<reference evidence="1 2" key="1">
    <citation type="submission" date="2013-11" db="EMBL/GenBank/DDBJ databases">
        <title>Opisthorchis viverrini - life in the bile duct.</title>
        <authorList>
            <person name="Young N.D."/>
            <person name="Nagarajan N."/>
            <person name="Lin S.J."/>
            <person name="Korhonen P.K."/>
            <person name="Jex A.R."/>
            <person name="Hall R.S."/>
            <person name="Safavi-Hemami H."/>
            <person name="Kaewkong W."/>
            <person name="Bertrand D."/>
            <person name="Gao S."/>
            <person name="Seet Q."/>
            <person name="Wongkham S."/>
            <person name="Teh B.T."/>
            <person name="Wongkham C."/>
            <person name="Intapan P.M."/>
            <person name="Maleewong W."/>
            <person name="Yang X."/>
            <person name="Hu M."/>
            <person name="Wang Z."/>
            <person name="Hofmann A."/>
            <person name="Sternberg P.W."/>
            <person name="Tan P."/>
            <person name="Wang J."/>
            <person name="Gasser R.B."/>
        </authorList>
    </citation>
    <scope>NUCLEOTIDE SEQUENCE [LARGE SCALE GENOMIC DNA]</scope>
</reference>